<feature type="domain" description="AP2-like integrase N-terminal" evidence="1">
    <location>
        <begin position="11"/>
        <end position="42"/>
    </location>
</feature>
<accession>A0AAU7G4T1</accession>
<dbReference type="InterPro" id="IPR028259">
    <property type="entry name" value="AP2-like_int_N"/>
</dbReference>
<dbReference type="Pfam" id="PF14657">
    <property type="entry name" value="Arm-DNA-bind_4"/>
    <property type="match status" value="1"/>
</dbReference>
<protein>
    <submittedName>
        <fullName evidence="3">Arm DNA-binding domain-containing protein</fullName>
    </submittedName>
</protein>
<dbReference type="EMBL" id="CP157383">
    <property type="protein sequence ID" value="XBM45524.1"/>
    <property type="molecule type" value="Genomic_DNA"/>
</dbReference>
<proteinExistence type="predicted"/>
<geneLocation type="plasmid" evidence="2">
    <name>unnamed1</name>
</geneLocation>
<keyword evidence="3" id="KW-0238">DNA-binding</keyword>
<evidence type="ECO:0000313" key="2">
    <source>
        <dbReference type="EMBL" id="XBM44752.1"/>
    </source>
</evidence>
<evidence type="ECO:0000313" key="3">
    <source>
        <dbReference type="EMBL" id="XBM45524.1"/>
    </source>
</evidence>
<dbReference type="GO" id="GO:0003677">
    <property type="term" value="F:DNA binding"/>
    <property type="evidence" value="ECO:0007669"/>
    <property type="project" value="UniProtKB-KW"/>
</dbReference>
<dbReference type="AlphaFoldDB" id="A0AAU7G4T1"/>
<sequence length="45" mass="5638">MSVYKDNKSKTWYIKRSWYDVNGKRHYITRRGFKNKREAEKKIIN</sequence>
<gene>
    <name evidence="2" type="ORF">ABG084_00295</name>
    <name evidence="3" type="ORF">ABG084_08875</name>
</gene>
<evidence type="ECO:0000259" key="1">
    <source>
        <dbReference type="Pfam" id="PF14657"/>
    </source>
</evidence>
<keyword evidence="2" id="KW-0614">Plasmid</keyword>
<dbReference type="EMBL" id="CP157382">
    <property type="protein sequence ID" value="XBM44752.1"/>
    <property type="molecule type" value="Genomic_DNA"/>
</dbReference>
<organism evidence="3">
    <name type="scientific">Lactobacillus sp. JCM 1131</name>
    <dbReference type="NCBI Taxonomy" id="3153753"/>
    <lineage>
        <taxon>Bacteria</taxon>
        <taxon>Bacillati</taxon>
        <taxon>Bacillota</taxon>
        <taxon>Bacilli</taxon>
        <taxon>Lactobacillales</taxon>
        <taxon>Lactobacillaceae</taxon>
        <taxon>Lactobacillus</taxon>
    </lineage>
</organism>
<dbReference type="RefSeq" id="WP_348796765.1">
    <property type="nucleotide sequence ID" value="NZ_CP157382.1"/>
</dbReference>
<name>A0AAU7G4T1_9LACO</name>
<reference evidence="3" key="1">
    <citation type="submission" date="2024-05" db="EMBL/GenBank/DDBJ databases">
        <authorList>
            <person name="Lee M.W."/>
            <person name="Lee J.K."/>
            <person name="Kim J.M."/>
            <person name="Choi D.G."/>
            <person name="Baek J.H."/>
            <person name="Bayburt H."/>
            <person name="Jung J.J."/>
            <person name="Han D.M."/>
            <person name="Jeon C.O."/>
        </authorList>
    </citation>
    <scope>NUCLEOTIDE SEQUENCE</scope>
    <source>
        <strain evidence="3">JCM 1131</strain>
        <plasmid evidence="2">unnamed1</plasmid>
    </source>
</reference>